<evidence type="ECO:0000256" key="4">
    <source>
        <dbReference type="SAM" id="SignalP"/>
    </source>
</evidence>
<dbReference type="Proteomes" id="UP000031518">
    <property type="component" value="Unassembled WGS sequence"/>
</dbReference>
<feature type="domain" description="Glycoside hydrolase family 5" evidence="5">
    <location>
        <begin position="79"/>
        <end position="319"/>
    </location>
</feature>
<evidence type="ECO:0000259" key="5">
    <source>
        <dbReference type="Pfam" id="PF00150"/>
    </source>
</evidence>
<feature type="chain" id="PRO_5002110929" evidence="4">
    <location>
        <begin position="24"/>
        <end position="381"/>
    </location>
</feature>
<dbReference type="InterPro" id="IPR017853">
    <property type="entry name" value="GH"/>
</dbReference>
<evidence type="ECO:0000256" key="1">
    <source>
        <dbReference type="ARBA" id="ARBA00022801"/>
    </source>
</evidence>
<dbReference type="OrthoDB" id="9774262at2"/>
<dbReference type="STRING" id="454194.PYK22_01308"/>
<dbReference type="GO" id="GO:0000272">
    <property type="term" value="P:polysaccharide catabolic process"/>
    <property type="evidence" value="ECO:0007669"/>
    <property type="project" value="InterPro"/>
</dbReference>
<name>A0A0B6WYT2_9BACT</name>
<proteinExistence type="inferred from homology"/>
<keyword evidence="1 3" id="KW-0378">Hydrolase</keyword>
<dbReference type="GO" id="GO:0004553">
    <property type="term" value="F:hydrolase activity, hydrolyzing O-glycosyl compounds"/>
    <property type="evidence" value="ECO:0007669"/>
    <property type="project" value="InterPro"/>
</dbReference>
<gene>
    <name evidence="6" type="ORF">PYK22_01308</name>
</gene>
<dbReference type="Gene3D" id="3.20.20.80">
    <property type="entry name" value="Glycosidases"/>
    <property type="match status" value="1"/>
</dbReference>
<keyword evidence="7" id="KW-1185">Reference proteome</keyword>
<keyword evidence="2 3" id="KW-0326">Glycosidase</keyword>
<comment type="similarity">
    <text evidence="3">Belongs to the glycosyl hydrolase 5 (cellulase A) family.</text>
</comment>
<accession>A0A0B6WYT2</accession>
<evidence type="ECO:0000256" key="2">
    <source>
        <dbReference type="ARBA" id="ARBA00023295"/>
    </source>
</evidence>
<keyword evidence="4" id="KW-0732">Signal</keyword>
<dbReference type="InterPro" id="IPR001547">
    <property type="entry name" value="Glyco_hydro_5"/>
</dbReference>
<sequence length="381" mass="44419" precursor="true">MLPLTRRLAFIALFSSLLTNVYAQRQRWTEKQANEWYSRQPYLVGANYVPATAINQLEMWQADTFDPKRIDMELGWAEQIGMNTMRVFLHDLAYKQDPEGFKRRLDQFLSICARHGIRPILVIFDSVWDPFPAVGKQRDPRPGIHNSGWIQSPGAIALQDPTEYPRLERYVKDVIGAFARDERILAWDLWNEPDNTNDGSYGASEPKNKVELVVKLLPQVFQWARSANPSQPLTSGVWKGDYSSDDKLDPMQRIQLEQSDIITFHNYDNEVEFERRIKWLQRYNRPIICTEYMARSNGSTFQKILPIAKRYNVGAINWGLVMGKTQTHLPWDSWQHPYVGREPAVWFHEVFRTDGTPYSAEEVNLIRQITGKAQTAERRER</sequence>
<evidence type="ECO:0000313" key="6">
    <source>
        <dbReference type="EMBL" id="CDM65310.1"/>
    </source>
</evidence>
<feature type="signal peptide" evidence="4">
    <location>
        <begin position="1"/>
        <end position="23"/>
    </location>
</feature>
<dbReference type="RefSeq" id="WP_041975307.1">
    <property type="nucleotide sequence ID" value="NZ_CBXV010000004.1"/>
</dbReference>
<evidence type="ECO:0000256" key="3">
    <source>
        <dbReference type="RuleBase" id="RU361153"/>
    </source>
</evidence>
<dbReference type="EMBL" id="CBXV010000004">
    <property type="protein sequence ID" value="CDM65310.1"/>
    <property type="molecule type" value="Genomic_DNA"/>
</dbReference>
<dbReference type="SUPFAM" id="SSF51445">
    <property type="entry name" value="(Trans)glycosidases"/>
    <property type="match status" value="1"/>
</dbReference>
<reference evidence="6 7" key="1">
    <citation type="submission" date="2013-12" db="EMBL/GenBank/DDBJ databases">
        <authorList>
            <person name="Stott M."/>
        </authorList>
    </citation>
    <scope>NUCLEOTIDE SEQUENCE [LARGE SCALE GENOMIC DNA]</scope>
    <source>
        <strain evidence="6 7">K22</strain>
    </source>
</reference>
<dbReference type="Pfam" id="PF00150">
    <property type="entry name" value="Cellulase"/>
    <property type="match status" value="1"/>
</dbReference>
<dbReference type="AlphaFoldDB" id="A0A0B6WYT2"/>
<evidence type="ECO:0000313" key="7">
    <source>
        <dbReference type="Proteomes" id="UP000031518"/>
    </source>
</evidence>
<protein>
    <submittedName>
        <fullName evidence="6">Endo-beta-mannanase</fullName>
    </submittedName>
</protein>
<organism evidence="6 7">
    <name type="scientific">Pyrinomonas methylaliphatogenes</name>
    <dbReference type="NCBI Taxonomy" id="454194"/>
    <lineage>
        <taxon>Bacteria</taxon>
        <taxon>Pseudomonadati</taxon>
        <taxon>Acidobacteriota</taxon>
        <taxon>Blastocatellia</taxon>
        <taxon>Blastocatellales</taxon>
        <taxon>Pyrinomonadaceae</taxon>
        <taxon>Pyrinomonas</taxon>
    </lineage>
</organism>
<reference evidence="6 7" key="2">
    <citation type="submission" date="2015-01" db="EMBL/GenBank/DDBJ databases">
        <title>Complete genome sequence of Pyrinomonas methylaliphatogenes type strain K22T.</title>
        <authorList>
            <person name="Lee K.C.Y."/>
            <person name="Power J.F."/>
            <person name="Dunfield P.F."/>
            <person name="Morgan X.C."/>
            <person name="Huttenhower C."/>
            <person name="Stott M.B."/>
        </authorList>
    </citation>
    <scope>NUCLEOTIDE SEQUENCE [LARGE SCALE GENOMIC DNA]</scope>
    <source>
        <strain evidence="6 7">K22</strain>
    </source>
</reference>